<dbReference type="InterPro" id="IPR030934">
    <property type="entry name" value="Intein_C"/>
</dbReference>
<dbReference type="Pfam" id="PF08825">
    <property type="entry name" value="E2_bind"/>
    <property type="match status" value="1"/>
</dbReference>
<evidence type="ECO:0000313" key="3">
    <source>
        <dbReference type="Proteomes" id="UP001497623"/>
    </source>
</evidence>
<keyword evidence="3" id="KW-1185">Reference proteome</keyword>
<proteinExistence type="predicted"/>
<dbReference type="Gene3D" id="3.10.290.20">
    <property type="entry name" value="Ubiquitin-like 2 activating enzyme e1b. Chain: B, domain 3"/>
    <property type="match status" value="1"/>
</dbReference>
<sequence>MIFGRLYELGVNKQHHTNTNLNQHSDFNTCMILKAMTSNVYSLILKASQLLCILFEYSLGFSPVCILFDMASPQCVFSVYYTDVASPRSKMHNYLDKQIFSHNCIIFLSYGLYNYVGTIYDVIKSFEFSISRLDESKERKTNTRILMILPDYNLHPHCIVFINDSGAGSFHGNRDLVKAFRCIIKKFSLARGRLLNGISHQLQLTHQSYNHWLALRIPGWPFEKPYMTTARLRGYNGHPSDLQTCGTQAPSYGKWAIIYILAAALIFPCVSTQMAAIAMATDGQCYVINSEADLRNNSDKIYDDAYGVVMFSYNDEKMVLDCFWCYDISQIIEVKMAKKKVRLLVKKLQHHMKNPGLQTMADGRTKSLYLSSPKSIEEKLRPNLKKTIEELGLQDGCELCVADVTNPTSLIFKIKIKQ</sequence>
<comment type="caution">
    <text evidence="2">The sequence shown here is derived from an EMBL/GenBank/DDBJ whole genome shotgun (WGS) entry which is preliminary data.</text>
</comment>
<evidence type="ECO:0000313" key="2">
    <source>
        <dbReference type="EMBL" id="CAL4111340.1"/>
    </source>
</evidence>
<organism evidence="2 3">
    <name type="scientific">Meganyctiphanes norvegica</name>
    <name type="common">Northern krill</name>
    <name type="synonym">Thysanopoda norvegica</name>
    <dbReference type="NCBI Taxonomy" id="48144"/>
    <lineage>
        <taxon>Eukaryota</taxon>
        <taxon>Metazoa</taxon>
        <taxon>Ecdysozoa</taxon>
        <taxon>Arthropoda</taxon>
        <taxon>Crustacea</taxon>
        <taxon>Multicrustacea</taxon>
        <taxon>Malacostraca</taxon>
        <taxon>Eumalacostraca</taxon>
        <taxon>Eucarida</taxon>
        <taxon>Euphausiacea</taxon>
        <taxon>Euphausiidae</taxon>
        <taxon>Meganyctiphanes</taxon>
    </lineage>
</organism>
<dbReference type="EMBL" id="CAXKWB010014661">
    <property type="protein sequence ID" value="CAL4111340.1"/>
    <property type="molecule type" value="Genomic_DNA"/>
</dbReference>
<reference evidence="2 3" key="1">
    <citation type="submission" date="2024-05" db="EMBL/GenBank/DDBJ databases">
        <authorList>
            <person name="Wallberg A."/>
        </authorList>
    </citation>
    <scope>NUCLEOTIDE SEQUENCE [LARGE SCALE GENOMIC DNA]</scope>
</reference>
<dbReference type="InterPro" id="IPR014929">
    <property type="entry name" value="E2-binding"/>
</dbReference>
<dbReference type="AlphaFoldDB" id="A0AAV2R170"/>
<feature type="domain" description="E2 binding" evidence="1">
    <location>
        <begin position="332"/>
        <end position="417"/>
    </location>
</feature>
<gene>
    <name evidence="2" type="ORF">MNOR_LOCUS19614</name>
</gene>
<feature type="non-terminal residue" evidence="2">
    <location>
        <position position="418"/>
    </location>
</feature>
<dbReference type="SMART" id="SM01181">
    <property type="entry name" value="E2_bind"/>
    <property type="match status" value="1"/>
</dbReference>
<evidence type="ECO:0000259" key="1">
    <source>
        <dbReference type="SMART" id="SM01181"/>
    </source>
</evidence>
<dbReference type="Proteomes" id="UP001497623">
    <property type="component" value="Unassembled WGS sequence"/>
</dbReference>
<name>A0AAV2R170_MEGNR</name>
<protein>
    <recommendedName>
        <fullName evidence="1">E2 binding domain-containing protein</fullName>
    </recommendedName>
</protein>
<dbReference type="GO" id="GO:0019781">
    <property type="term" value="F:NEDD8 activating enzyme activity"/>
    <property type="evidence" value="ECO:0007669"/>
    <property type="project" value="InterPro"/>
</dbReference>
<dbReference type="GO" id="GO:0045116">
    <property type="term" value="P:protein neddylation"/>
    <property type="evidence" value="ECO:0007669"/>
    <property type="project" value="InterPro"/>
</dbReference>
<dbReference type="PROSITE" id="PS50818">
    <property type="entry name" value="INTEIN_C_TER"/>
    <property type="match status" value="1"/>
</dbReference>
<accession>A0AAV2R170</accession>